<gene>
    <name evidence="3" type="ORF">SCF082_LOCUS2176</name>
</gene>
<dbReference type="Proteomes" id="UP001642464">
    <property type="component" value="Unassembled WGS sequence"/>
</dbReference>
<protein>
    <recommendedName>
        <fullName evidence="5">Protein-tyrosine sulfotransferase</fullName>
    </recommendedName>
</protein>
<sequence length="429" mass="48524">MRARAAAITVACGSALAILGWVSRTAAANGHSLEVLPGDPSTSSKFPPTAPTEPPPPSEDTCRLTREWNESYQPPPTPSHGVRKLLLHVGSWKTGSSSMQSAWLFNKQKLRARGIGFPPSAKWWKLVHCGLTLAGQDSKSKSKPYHAQFNETFEVLKFLQTFEGNVILTCEGFSNLATFRLRLLRDLVSDFDVTVVYTYRNVLSKMFSQWRFRSMKGVLLETASDYFWHGPWDETEAIANLVTVFGRERVRILDYDGVLFAGESLANVALRAAFGPASALDLNLSRQNLINPSQPPTYYYIKSLLTHFSIYVRTKYGCKVAVENWTNYSELYLADFADQIPLTSSGPKPLFAQGALVYDSWVRTQYCDIMWFGGMGRLPLLKEIESTLPLYILDVKRFHDQFDLWARRFEEQYLKRGQAGQFKCVHSRV</sequence>
<evidence type="ECO:0008006" key="5">
    <source>
        <dbReference type="Google" id="ProtNLM"/>
    </source>
</evidence>
<feature type="compositionally biased region" description="Pro residues" evidence="1">
    <location>
        <begin position="48"/>
        <end position="58"/>
    </location>
</feature>
<evidence type="ECO:0000256" key="1">
    <source>
        <dbReference type="SAM" id="MobiDB-lite"/>
    </source>
</evidence>
<evidence type="ECO:0000313" key="4">
    <source>
        <dbReference type="Proteomes" id="UP001642464"/>
    </source>
</evidence>
<comment type="caution">
    <text evidence="3">The sequence shown here is derived from an EMBL/GenBank/DDBJ whole genome shotgun (WGS) entry which is preliminary data.</text>
</comment>
<feature type="signal peptide" evidence="2">
    <location>
        <begin position="1"/>
        <end position="27"/>
    </location>
</feature>
<dbReference type="InterPro" id="IPR027417">
    <property type="entry name" value="P-loop_NTPase"/>
</dbReference>
<feature type="region of interest" description="Disordered" evidence="1">
    <location>
        <begin position="33"/>
        <end position="61"/>
    </location>
</feature>
<evidence type="ECO:0000256" key="2">
    <source>
        <dbReference type="SAM" id="SignalP"/>
    </source>
</evidence>
<organism evidence="3 4">
    <name type="scientific">Durusdinium trenchii</name>
    <dbReference type="NCBI Taxonomy" id="1381693"/>
    <lineage>
        <taxon>Eukaryota</taxon>
        <taxon>Sar</taxon>
        <taxon>Alveolata</taxon>
        <taxon>Dinophyceae</taxon>
        <taxon>Suessiales</taxon>
        <taxon>Symbiodiniaceae</taxon>
        <taxon>Durusdinium</taxon>
    </lineage>
</organism>
<name>A0ABP0HN86_9DINO</name>
<reference evidence="3 4" key="1">
    <citation type="submission" date="2024-02" db="EMBL/GenBank/DDBJ databases">
        <authorList>
            <person name="Chen Y."/>
            <person name="Shah S."/>
            <person name="Dougan E. K."/>
            <person name="Thang M."/>
            <person name="Chan C."/>
        </authorList>
    </citation>
    <scope>NUCLEOTIDE SEQUENCE [LARGE SCALE GENOMIC DNA]</scope>
</reference>
<dbReference type="EMBL" id="CAXAMM010001091">
    <property type="protein sequence ID" value="CAK8990335.1"/>
    <property type="molecule type" value="Genomic_DNA"/>
</dbReference>
<keyword evidence="4" id="KW-1185">Reference proteome</keyword>
<evidence type="ECO:0000313" key="3">
    <source>
        <dbReference type="EMBL" id="CAK8990335.1"/>
    </source>
</evidence>
<accession>A0ABP0HN86</accession>
<dbReference type="SUPFAM" id="SSF52540">
    <property type="entry name" value="P-loop containing nucleoside triphosphate hydrolases"/>
    <property type="match status" value="1"/>
</dbReference>
<feature type="chain" id="PRO_5047475292" description="Protein-tyrosine sulfotransferase" evidence="2">
    <location>
        <begin position="28"/>
        <end position="429"/>
    </location>
</feature>
<keyword evidence="2" id="KW-0732">Signal</keyword>
<proteinExistence type="predicted"/>